<keyword evidence="2" id="KW-1185">Reference proteome</keyword>
<protein>
    <submittedName>
        <fullName evidence="1">Uncharacterized protein</fullName>
    </submittedName>
</protein>
<gene>
    <name evidence="1" type="ORF">FRUB_08518</name>
</gene>
<sequence>MVRADVCSSDDHETIARLQAVLREQGVVADDTWHDSPLGVGLQRFRCGKDELTVFVDAWMVDIAGPKELVDRVLAALSAG</sequence>
<proteinExistence type="predicted"/>
<dbReference type="Proteomes" id="UP000214646">
    <property type="component" value="Unassembled WGS sequence"/>
</dbReference>
<dbReference type="AlphaFoldDB" id="A0A225DHW2"/>
<dbReference type="EMBL" id="NIDE01000017">
    <property type="protein sequence ID" value="OWK35955.1"/>
    <property type="molecule type" value="Genomic_DNA"/>
</dbReference>
<comment type="caution">
    <text evidence="1">The sequence shown here is derived from an EMBL/GenBank/DDBJ whole genome shotgun (WGS) entry which is preliminary data.</text>
</comment>
<accession>A0A225DHW2</accession>
<dbReference type="RefSeq" id="WP_088259040.1">
    <property type="nucleotide sequence ID" value="NZ_NIDE01000017.1"/>
</dbReference>
<evidence type="ECO:0000313" key="1">
    <source>
        <dbReference type="EMBL" id="OWK35955.1"/>
    </source>
</evidence>
<name>A0A225DHW2_9BACT</name>
<dbReference type="OrthoDB" id="288821at2"/>
<organism evidence="1 2">
    <name type="scientific">Fimbriiglobus ruber</name>
    <dbReference type="NCBI Taxonomy" id="1908690"/>
    <lineage>
        <taxon>Bacteria</taxon>
        <taxon>Pseudomonadati</taxon>
        <taxon>Planctomycetota</taxon>
        <taxon>Planctomycetia</taxon>
        <taxon>Gemmatales</taxon>
        <taxon>Gemmataceae</taxon>
        <taxon>Fimbriiglobus</taxon>
    </lineage>
</organism>
<evidence type="ECO:0000313" key="2">
    <source>
        <dbReference type="Proteomes" id="UP000214646"/>
    </source>
</evidence>
<reference evidence="2" key="1">
    <citation type="submission" date="2017-06" db="EMBL/GenBank/DDBJ databases">
        <title>Genome analysis of Fimbriiglobus ruber SP5, the first member of the order Planctomycetales with confirmed chitinolytic capability.</title>
        <authorList>
            <person name="Ravin N.V."/>
            <person name="Rakitin A.L."/>
            <person name="Ivanova A.A."/>
            <person name="Beletsky A.V."/>
            <person name="Kulichevskaya I.S."/>
            <person name="Mardanov A.V."/>
            <person name="Dedysh S.N."/>
        </authorList>
    </citation>
    <scope>NUCLEOTIDE SEQUENCE [LARGE SCALE GENOMIC DNA]</scope>
    <source>
        <strain evidence="2">SP5</strain>
    </source>
</reference>